<proteinExistence type="predicted"/>
<name>A0A6J4VDM7_9BACT</name>
<feature type="non-terminal residue" evidence="2">
    <location>
        <position position="1"/>
    </location>
</feature>
<dbReference type="AlphaFoldDB" id="A0A6J4VDM7"/>
<evidence type="ECO:0000313" key="2">
    <source>
        <dbReference type="EMBL" id="CAA9575893.1"/>
    </source>
</evidence>
<organism evidence="2">
    <name type="scientific">uncultured Thermomicrobiales bacterium</name>
    <dbReference type="NCBI Taxonomy" id="1645740"/>
    <lineage>
        <taxon>Bacteria</taxon>
        <taxon>Pseudomonadati</taxon>
        <taxon>Thermomicrobiota</taxon>
        <taxon>Thermomicrobia</taxon>
        <taxon>Thermomicrobiales</taxon>
        <taxon>environmental samples</taxon>
    </lineage>
</organism>
<feature type="compositionally biased region" description="Basic residues" evidence="1">
    <location>
        <begin position="48"/>
        <end position="58"/>
    </location>
</feature>
<gene>
    <name evidence="2" type="ORF">AVDCRST_MAG59-4171</name>
</gene>
<sequence length="93" mass="9836">DRGRDRSQRMVRRGQPAADRRRTGEDAPWLDSKSDPGTARPDAGGVRRTLRHPARHAARLGAGGAAPDRRGQDAPPGDRPGARGGATGPRQGV</sequence>
<reference evidence="2" key="1">
    <citation type="submission" date="2020-02" db="EMBL/GenBank/DDBJ databases">
        <authorList>
            <person name="Meier V. D."/>
        </authorList>
    </citation>
    <scope>NUCLEOTIDE SEQUENCE</scope>
    <source>
        <strain evidence="2">AVDCRST_MAG59</strain>
    </source>
</reference>
<feature type="region of interest" description="Disordered" evidence="1">
    <location>
        <begin position="1"/>
        <end position="93"/>
    </location>
</feature>
<evidence type="ECO:0000256" key="1">
    <source>
        <dbReference type="SAM" id="MobiDB-lite"/>
    </source>
</evidence>
<protein>
    <submittedName>
        <fullName evidence="2">Uncharacterized protein</fullName>
    </submittedName>
</protein>
<accession>A0A6J4VDM7</accession>
<feature type="non-terminal residue" evidence="2">
    <location>
        <position position="93"/>
    </location>
</feature>
<dbReference type="EMBL" id="CADCWF010000300">
    <property type="protein sequence ID" value="CAA9575893.1"/>
    <property type="molecule type" value="Genomic_DNA"/>
</dbReference>